<gene>
    <name evidence="1" type="ORF">AYBTSS11_LOCUS18803</name>
</gene>
<evidence type="ECO:0000313" key="1">
    <source>
        <dbReference type="EMBL" id="CAJ1961586.1"/>
    </source>
</evidence>
<organism evidence="1 2">
    <name type="scientific">Sphenostylis stenocarpa</name>
    <dbReference type="NCBI Taxonomy" id="92480"/>
    <lineage>
        <taxon>Eukaryota</taxon>
        <taxon>Viridiplantae</taxon>
        <taxon>Streptophyta</taxon>
        <taxon>Embryophyta</taxon>
        <taxon>Tracheophyta</taxon>
        <taxon>Spermatophyta</taxon>
        <taxon>Magnoliopsida</taxon>
        <taxon>eudicotyledons</taxon>
        <taxon>Gunneridae</taxon>
        <taxon>Pentapetalae</taxon>
        <taxon>rosids</taxon>
        <taxon>fabids</taxon>
        <taxon>Fabales</taxon>
        <taxon>Fabaceae</taxon>
        <taxon>Papilionoideae</taxon>
        <taxon>50 kb inversion clade</taxon>
        <taxon>NPAAA clade</taxon>
        <taxon>indigoferoid/millettioid clade</taxon>
        <taxon>Phaseoleae</taxon>
        <taxon>Sphenostylis</taxon>
    </lineage>
</organism>
<dbReference type="Gramene" id="rna-AYBTSS11_LOCUS18803">
    <property type="protein sequence ID" value="CAJ1961586.1"/>
    <property type="gene ID" value="gene-AYBTSS11_LOCUS18803"/>
</dbReference>
<name>A0AA86VNM2_9FABA</name>
<protein>
    <submittedName>
        <fullName evidence="1">Uncharacterized protein</fullName>
    </submittedName>
</protein>
<accession>A0AA86VNM2</accession>
<proteinExistence type="predicted"/>
<dbReference type="EMBL" id="OY731403">
    <property type="protein sequence ID" value="CAJ1961586.1"/>
    <property type="molecule type" value="Genomic_DNA"/>
</dbReference>
<sequence length="116" mass="13587">MVDIQCLPYFLVSLRLEGDPLSSLNRSNHGYDFLHFEYGILEKMLLQLGRSQGSFLLFRAMMPLRHSKTTRVLLKSIQLLDLRRSLVVFNKTFNAIAFNLQCDVESNEFRNFEKIQ</sequence>
<evidence type="ECO:0000313" key="2">
    <source>
        <dbReference type="Proteomes" id="UP001189624"/>
    </source>
</evidence>
<reference evidence="1" key="1">
    <citation type="submission" date="2023-10" db="EMBL/GenBank/DDBJ databases">
        <authorList>
            <person name="Domelevo Entfellner J.-B."/>
        </authorList>
    </citation>
    <scope>NUCLEOTIDE SEQUENCE</scope>
</reference>
<dbReference type="AlphaFoldDB" id="A0AA86VNM2"/>
<dbReference type="Proteomes" id="UP001189624">
    <property type="component" value="Chromosome 6"/>
</dbReference>
<keyword evidence="2" id="KW-1185">Reference proteome</keyword>